<dbReference type="InterPro" id="IPR003770">
    <property type="entry name" value="MLTG-like"/>
</dbReference>
<dbReference type="PANTHER" id="PTHR30518:SF2">
    <property type="entry name" value="ENDOLYTIC MUREIN TRANSGLYCOSYLASE"/>
    <property type="match status" value="1"/>
</dbReference>
<evidence type="ECO:0000313" key="8">
    <source>
        <dbReference type="EMBL" id="MCZ8372636.1"/>
    </source>
</evidence>
<keyword evidence="4 7" id="KW-0472">Membrane</keyword>
<evidence type="ECO:0000256" key="5">
    <source>
        <dbReference type="ARBA" id="ARBA00023239"/>
    </source>
</evidence>
<gene>
    <name evidence="7 8" type="primary">mltG</name>
    <name evidence="8" type="ORF">O6P32_07945</name>
</gene>
<dbReference type="Pfam" id="PF02618">
    <property type="entry name" value="YceG"/>
    <property type="match status" value="1"/>
</dbReference>
<evidence type="ECO:0000256" key="1">
    <source>
        <dbReference type="ARBA" id="ARBA00022475"/>
    </source>
</evidence>
<comment type="function">
    <text evidence="7">Functions as a peptidoglycan terminase that cleaves nascent peptidoglycan strands endolytically to terminate their elongation.</text>
</comment>
<keyword evidence="5 7" id="KW-0456">Lyase</keyword>
<keyword evidence="9" id="KW-1185">Reference proteome</keyword>
<proteinExistence type="inferred from homology"/>
<dbReference type="PANTHER" id="PTHR30518">
    <property type="entry name" value="ENDOLYTIC MUREIN TRANSGLYCOSYLASE"/>
    <property type="match status" value="1"/>
</dbReference>
<evidence type="ECO:0000256" key="4">
    <source>
        <dbReference type="ARBA" id="ARBA00023136"/>
    </source>
</evidence>
<dbReference type="NCBIfam" id="TIGR00247">
    <property type="entry name" value="endolytic transglycosylase MltG"/>
    <property type="match status" value="1"/>
</dbReference>
<evidence type="ECO:0000256" key="2">
    <source>
        <dbReference type="ARBA" id="ARBA00022692"/>
    </source>
</evidence>
<evidence type="ECO:0000256" key="3">
    <source>
        <dbReference type="ARBA" id="ARBA00022989"/>
    </source>
</evidence>
<keyword evidence="1 7" id="KW-1003">Cell membrane</keyword>
<protein>
    <recommendedName>
        <fullName evidence="7">Endolytic murein transglycosylase</fullName>
        <ecNumber evidence="7">4.2.2.29</ecNumber>
    </recommendedName>
    <alternativeName>
        <fullName evidence="7">Peptidoglycan lytic transglycosylase</fullName>
    </alternativeName>
    <alternativeName>
        <fullName evidence="7">Peptidoglycan polymerization terminase</fullName>
    </alternativeName>
</protein>
<dbReference type="Proteomes" id="UP001141933">
    <property type="component" value="Unassembled WGS sequence"/>
</dbReference>
<dbReference type="EMBL" id="JAPZVM010000005">
    <property type="protein sequence ID" value="MCZ8372636.1"/>
    <property type="molecule type" value="Genomic_DNA"/>
</dbReference>
<feature type="site" description="Important for catalytic activity" evidence="7">
    <location>
        <position position="217"/>
    </location>
</feature>
<dbReference type="Gene3D" id="3.30.160.60">
    <property type="entry name" value="Classic Zinc Finger"/>
    <property type="match status" value="1"/>
</dbReference>
<comment type="subcellular location">
    <subcellularLocation>
        <location evidence="7">Cell membrane</location>
        <topology evidence="7">Single-pass membrane protein</topology>
    </subcellularLocation>
</comment>
<keyword evidence="6 7" id="KW-0961">Cell wall biogenesis/degradation</keyword>
<comment type="catalytic activity">
    <reaction evidence="7">
        <text>a peptidoglycan chain = a peptidoglycan chain with N-acetyl-1,6-anhydromuramyl-[peptide] at the reducing end + a peptidoglycan chain with N-acetylglucosamine at the non-reducing end.</text>
        <dbReference type="EC" id="4.2.2.29"/>
    </reaction>
</comment>
<dbReference type="RefSeq" id="WP_269877822.1">
    <property type="nucleotide sequence ID" value="NZ_JAPZVM010000005.1"/>
</dbReference>
<comment type="similarity">
    <text evidence="7">Belongs to the transglycosylase MltG family.</text>
</comment>
<comment type="caution">
    <text evidence="8">The sequence shown here is derived from an EMBL/GenBank/DDBJ whole genome shotgun (WGS) entry which is preliminary data.</text>
</comment>
<keyword evidence="3 7" id="KW-1133">Transmembrane helix</keyword>
<name>A0ABT4PHV8_9BACT</name>
<keyword evidence="2 7" id="KW-0812">Transmembrane</keyword>
<dbReference type="CDD" id="cd08010">
    <property type="entry name" value="MltG_like"/>
    <property type="match status" value="1"/>
</dbReference>
<feature type="transmembrane region" description="Helical" evidence="7">
    <location>
        <begin position="6"/>
        <end position="28"/>
    </location>
</feature>
<evidence type="ECO:0000256" key="6">
    <source>
        <dbReference type="ARBA" id="ARBA00023316"/>
    </source>
</evidence>
<evidence type="ECO:0000313" key="9">
    <source>
        <dbReference type="Proteomes" id="UP001141933"/>
    </source>
</evidence>
<organism evidence="8 9">
    <name type="scientific">Phocaeicola acetigenes</name>
    <dbReference type="NCBI Taxonomy" id="3016083"/>
    <lineage>
        <taxon>Bacteria</taxon>
        <taxon>Pseudomonadati</taxon>
        <taxon>Bacteroidota</taxon>
        <taxon>Bacteroidia</taxon>
        <taxon>Bacteroidales</taxon>
        <taxon>Bacteroidaceae</taxon>
        <taxon>Phocaeicola</taxon>
    </lineage>
</organism>
<sequence>MKNKKTIYVLLILFFILTSTIIAGYCLLFNHPFQIEKRTYLYIDEDDNIDSVYTKIENRLHASTLRGFHLLSSLSGYAEQIHPGAYQIDASYTTWKTFHRLQHGMQTPVRLTIPSVRTLDKLVKTVSRQIMADSASLSGLLNDSTFCAHLGYNSNTLPALFIPDTYEVYWTITPEQFVERMQKEHKRFWNEERIKKAQHIGFTPVEIVTLASIVEEETIKKAEKPMVAGLYINRLHKGMPLQADPTVKFALQDFTLKRIRHKHLECDSPYNTYKYPGLPPGPIRIPSIDGIESVLNYTRHDYLYMCAKEDFSGYHNFAENMTKHLQNAARYQRELNKRNIH</sequence>
<dbReference type="EC" id="4.2.2.29" evidence="7"/>
<accession>A0ABT4PHV8</accession>
<reference evidence="8" key="1">
    <citation type="submission" date="2022-12" db="EMBL/GenBank/DDBJ databases">
        <title>Phocaeicola acetigenes sp. nov., isolated feces from a healthy human.</title>
        <authorList>
            <person name="Do H."/>
            <person name="Ha Y.B."/>
            <person name="Kim J.-S."/>
            <person name="Suh M.K."/>
            <person name="Kim H.S."/>
            <person name="Lee J.-S."/>
        </authorList>
    </citation>
    <scope>NUCLEOTIDE SEQUENCE</scope>
    <source>
        <strain evidence="8">KGMB11183</strain>
    </source>
</reference>
<evidence type="ECO:0000256" key="7">
    <source>
        <dbReference type="HAMAP-Rule" id="MF_02065"/>
    </source>
</evidence>
<dbReference type="HAMAP" id="MF_02065">
    <property type="entry name" value="MltG"/>
    <property type="match status" value="1"/>
</dbReference>